<dbReference type="KEGG" id="aser:Asera_30960"/>
<keyword evidence="3" id="KW-1185">Reference proteome</keyword>
<organism evidence="2 3">
    <name type="scientific">Actinocatenispora sera</name>
    <dbReference type="NCBI Taxonomy" id="390989"/>
    <lineage>
        <taxon>Bacteria</taxon>
        <taxon>Bacillati</taxon>
        <taxon>Actinomycetota</taxon>
        <taxon>Actinomycetes</taxon>
        <taxon>Micromonosporales</taxon>
        <taxon>Micromonosporaceae</taxon>
        <taxon>Actinocatenispora</taxon>
    </lineage>
</organism>
<dbReference type="SUPFAM" id="SSF54593">
    <property type="entry name" value="Glyoxalase/Bleomycin resistance protein/Dihydroxybiphenyl dioxygenase"/>
    <property type="match status" value="1"/>
</dbReference>
<dbReference type="PANTHER" id="PTHR35908:SF1">
    <property type="entry name" value="CONSERVED PROTEIN"/>
    <property type="match status" value="1"/>
</dbReference>
<accession>A0A810L4D8</accession>
<dbReference type="RefSeq" id="WP_030448676.1">
    <property type="nucleotide sequence ID" value="NZ_AP023354.1"/>
</dbReference>
<name>A0A810L4D8_9ACTN</name>
<proteinExistence type="predicted"/>
<dbReference type="Gene3D" id="3.10.180.10">
    <property type="entry name" value="2,3-Dihydroxybiphenyl 1,2-Dioxygenase, domain 1"/>
    <property type="match status" value="1"/>
</dbReference>
<feature type="domain" description="VOC" evidence="1">
    <location>
        <begin position="4"/>
        <end position="115"/>
    </location>
</feature>
<dbReference type="PANTHER" id="PTHR35908">
    <property type="entry name" value="HYPOTHETICAL FUSION PROTEIN"/>
    <property type="match status" value="1"/>
</dbReference>
<dbReference type="AlphaFoldDB" id="A0A810L4D8"/>
<gene>
    <name evidence="2" type="ORF">Asera_30960</name>
</gene>
<reference evidence="2" key="1">
    <citation type="submission" date="2020-08" db="EMBL/GenBank/DDBJ databases">
        <title>Whole genome shotgun sequence of Actinocatenispora sera NBRC 101916.</title>
        <authorList>
            <person name="Komaki H."/>
            <person name="Tamura T."/>
        </authorList>
    </citation>
    <scope>NUCLEOTIDE SEQUENCE</scope>
    <source>
        <strain evidence="2">NBRC 101916</strain>
    </source>
</reference>
<evidence type="ECO:0000259" key="1">
    <source>
        <dbReference type="PROSITE" id="PS51819"/>
    </source>
</evidence>
<dbReference type="Pfam" id="PF18029">
    <property type="entry name" value="Glyoxalase_6"/>
    <property type="match status" value="1"/>
</dbReference>
<dbReference type="EMBL" id="AP023354">
    <property type="protein sequence ID" value="BCJ28988.1"/>
    <property type="molecule type" value="Genomic_DNA"/>
</dbReference>
<dbReference type="InterPro" id="IPR037523">
    <property type="entry name" value="VOC_core"/>
</dbReference>
<protein>
    <submittedName>
        <fullName evidence="2">Glyoxalase</fullName>
    </submittedName>
</protein>
<sequence length="117" mass="12460">MGLHIEMVTIDCAQPRVLARFWSAALDVAAVFESDEFVLLGAGGDGEPELGLQQVPEAKAGKNRVHVDLRTDDVPAQVDRLVAIGASKVAEHAMPGLHWTVLTDPAGNEFCVGSREA</sequence>
<evidence type="ECO:0000313" key="2">
    <source>
        <dbReference type="EMBL" id="BCJ28988.1"/>
    </source>
</evidence>
<dbReference type="InterPro" id="IPR029068">
    <property type="entry name" value="Glyas_Bleomycin-R_OHBP_Dase"/>
</dbReference>
<dbReference type="Proteomes" id="UP000680750">
    <property type="component" value="Chromosome"/>
</dbReference>
<dbReference type="CDD" id="cd06587">
    <property type="entry name" value="VOC"/>
    <property type="match status" value="1"/>
</dbReference>
<evidence type="ECO:0000313" key="3">
    <source>
        <dbReference type="Proteomes" id="UP000680750"/>
    </source>
</evidence>
<dbReference type="PROSITE" id="PS51819">
    <property type="entry name" value="VOC"/>
    <property type="match status" value="1"/>
</dbReference>
<dbReference type="InterPro" id="IPR041581">
    <property type="entry name" value="Glyoxalase_6"/>
</dbReference>
<dbReference type="OrthoDB" id="15077at2"/>